<reference evidence="10" key="1">
    <citation type="submission" date="2015-07" db="EMBL/GenBank/DDBJ databases">
        <title>Adaptation to a free-living lifestyle via gene acquisitions in the diplomonad Trepomonas sp. PC1.</title>
        <authorList>
            <person name="Xu F."/>
            <person name="Jerlstrom-Hultqvist J."/>
            <person name="Kolisko M."/>
            <person name="Simpson A.G.B."/>
            <person name="Roger A.J."/>
            <person name="Svard S.G."/>
            <person name="Andersson J.O."/>
        </authorList>
    </citation>
    <scope>NUCLEOTIDE SEQUENCE</scope>
    <source>
        <strain evidence="10">PC1</strain>
    </source>
</reference>
<evidence type="ECO:0000256" key="4">
    <source>
        <dbReference type="ARBA" id="ARBA00022842"/>
    </source>
</evidence>
<dbReference type="InterPro" id="IPR045863">
    <property type="entry name" value="CorA_TM1_TM2"/>
</dbReference>
<keyword evidence="6 9" id="KW-1133">Transmembrane helix</keyword>
<accession>A0A146KG53</accession>
<dbReference type="GO" id="GO:0015095">
    <property type="term" value="F:magnesium ion transmembrane transporter activity"/>
    <property type="evidence" value="ECO:0007669"/>
    <property type="project" value="TreeGrafter"/>
</dbReference>
<dbReference type="Gene3D" id="1.20.58.340">
    <property type="entry name" value="Magnesium transport protein CorA, transmembrane region"/>
    <property type="match status" value="1"/>
</dbReference>
<proteinExistence type="predicted"/>
<evidence type="ECO:0000256" key="9">
    <source>
        <dbReference type="SAM" id="Phobius"/>
    </source>
</evidence>
<dbReference type="PANTHER" id="PTHR13890:SF0">
    <property type="entry name" value="MAGNESIUM TRANSPORTER MRS2 HOMOLOG, MITOCHONDRIAL"/>
    <property type="match status" value="1"/>
</dbReference>
<gene>
    <name evidence="10" type="ORF">TPC1_12667</name>
</gene>
<protein>
    <submittedName>
        <fullName evidence="10">Transmembrane domain-containing protein</fullName>
    </submittedName>
</protein>
<feature type="transmembrane region" description="Helical" evidence="9">
    <location>
        <begin position="292"/>
        <end position="314"/>
    </location>
</feature>
<dbReference type="GO" id="GO:0016020">
    <property type="term" value="C:membrane"/>
    <property type="evidence" value="ECO:0007669"/>
    <property type="project" value="UniProtKB-SubCell"/>
</dbReference>
<evidence type="ECO:0000256" key="3">
    <source>
        <dbReference type="ARBA" id="ARBA00022692"/>
    </source>
</evidence>
<feature type="non-terminal residue" evidence="10">
    <location>
        <position position="1"/>
    </location>
</feature>
<keyword evidence="7" id="KW-0406">Ion transport</keyword>
<keyword evidence="2" id="KW-0813">Transport</keyword>
<keyword evidence="8 9" id="KW-0472">Membrane</keyword>
<keyword evidence="3 9" id="KW-0812">Transmembrane</keyword>
<keyword evidence="4" id="KW-0460">Magnesium</keyword>
<feature type="transmembrane region" description="Helical" evidence="9">
    <location>
        <begin position="261"/>
        <end position="286"/>
    </location>
</feature>
<evidence type="ECO:0000256" key="1">
    <source>
        <dbReference type="ARBA" id="ARBA00004141"/>
    </source>
</evidence>
<dbReference type="SUPFAM" id="SSF144083">
    <property type="entry name" value="Magnesium transport protein CorA, transmembrane region"/>
    <property type="match status" value="1"/>
</dbReference>
<sequence length="323" mass="37129">VVRFSALVPDVQLGQNTNYIISKQLRTYSRAELSQKLKISLRDIRNLLIVASMIEPRDGALVVSFGDVNCIISIDSFYLVFEEGSVEDFYEKFEDIFRQVLDLEKQSSFEHCWELLCLETVLFYQVNKLAKQFDEQRRMALKMMDSAETAVGQAKLAQIQQILTQINTDCQRASLTLETLLNDEESIGRLSFMNQKVSRLNQKLVFDVELIEDMIESYLFQIKSKTLEAQEMLNLINNKIELAELNLDHNRNQLMTYELKLTFMTAALDLCCMFAGLFGMNVVIPWDGIDGAFFAVVAGILVIGMIFYIVITWVEKLMEKSKK</sequence>
<dbReference type="PANTHER" id="PTHR13890">
    <property type="entry name" value="RNA SPLICING PROTEIN MRS2, MITOCHONDRIAL"/>
    <property type="match status" value="1"/>
</dbReference>
<evidence type="ECO:0000256" key="6">
    <source>
        <dbReference type="ARBA" id="ARBA00022989"/>
    </source>
</evidence>
<dbReference type="Pfam" id="PF22099">
    <property type="entry name" value="MRS2-like"/>
    <property type="match status" value="1"/>
</dbReference>
<evidence type="ECO:0000256" key="2">
    <source>
        <dbReference type="ARBA" id="ARBA00022448"/>
    </source>
</evidence>
<evidence type="ECO:0000256" key="8">
    <source>
        <dbReference type="ARBA" id="ARBA00023136"/>
    </source>
</evidence>
<dbReference type="InterPro" id="IPR039204">
    <property type="entry name" value="MRS2-like"/>
</dbReference>
<keyword evidence="5" id="KW-0809">Transit peptide</keyword>
<name>A0A146KG53_9EUKA</name>
<dbReference type="EMBL" id="GDID01001991">
    <property type="protein sequence ID" value="JAP94615.1"/>
    <property type="molecule type" value="Transcribed_RNA"/>
</dbReference>
<organism evidence="10">
    <name type="scientific">Trepomonas sp. PC1</name>
    <dbReference type="NCBI Taxonomy" id="1076344"/>
    <lineage>
        <taxon>Eukaryota</taxon>
        <taxon>Metamonada</taxon>
        <taxon>Diplomonadida</taxon>
        <taxon>Hexamitidae</taxon>
        <taxon>Hexamitinae</taxon>
        <taxon>Trepomonas</taxon>
    </lineage>
</organism>
<evidence type="ECO:0000313" key="10">
    <source>
        <dbReference type="EMBL" id="JAP94615.1"/>
    </source>
</evidence>
<evidence type="ECO:0000256" key="7">
    <source>
        <dbReference type="ARBA" id="ARBA00023065"/>
    </source>
</evidence>
<evidence type="ECO:0000256" key="5">
    <source>
        <dbReference type="ARBA" id="ARBA00022946"/>
    </source>
</evidence>
<comment type="subcellular location">
    <subcellularLocation>
        <location evidence="1">Membrane</location>
        <topology evidence="1">Multi-pass membrane protein</topology>
    </subcellularLocation>
</comment>
<dbReference type="AlphaFoldDB" id="A0A146KG53"/>